<sequence length="613" mass="67792">MQRLCLPIKVARRSIVVRAITTFRRNENAVARGYRPIAPLQHQSTALWHSRPFNRMSSDASNVRIKVDRSETAEGAVSLQFETLISEALSKLDAAIDLVSTQDSAGTSQDGSFDKLEHVLQDLLKAIQQRKRIESKTDLDGPSDLNISSILHLAKSFAEDVTVSSKRQDAETIIGCKANRFIDTLDQIASNQTSKTTDETDINSLPAAAIGSQSYPRKNRHNREHRQQIGSLPWFGLDIGGTLTKLVYFEPTDNGEDDTEEEVHRGQIIRQYLIPSKAYGKTGVRDEDLQLDNVLMNGRTGTLHFIRFPTDRMIPFIQLVKSKGFVQNGTVCATGGGAIKYAHDMESELSMQLHKADELQSLISGIEFIAENHPEECYYYENPLDDDNHREVIWRWSSGRCSSTDDDYSHDDRNENGLQYPYVVCNIGSGVSVLVVRGHNDFERVSGCSIGGGTFQALCSFLCHSDTFEESVKLAAKGDNKNVDKLVGDIYGSAYDSIGLSSDTVAASFGKISSPKDRDNVKVEDLARSMLVTIANNIGSIALDVAKLHDIERIVFVGNFLRGNPTAARHLSNAMNFWSKGTKTALFLKHEGYFGAVGCLDKLVDVANTDTNV</sequence>
<dbReference type="AlphaFoldDB" id="A0A7E4WCZ9"/>
<proteinExistence type="inferred from homology"/>
<evidence type="ECO:0000256" key="12">
    <source>
        <dbReference type="SAM" id="MobiDB-lite"/>
    </source>
</evidence>
<organism evidence="13 14">
    <name type="scientific">Panagrellus redivivus</name>
    <name type="common">Microworm</name>
    <dbReference type="NCBI Taxonomy" id="6233"/>
    <lineage>
        <taxon>Eukaryota</taxon>
        <taxon>Metazoa</taxon>
        <taxon>Ecdysozoa</taxon>
        <taxon>Nematoda</taxon>
        <taxon>Chromadorea</taxon>
        <taxon>Rhabditida</taxon>
        <taxon>Tylenchina</taxon>
        <taxon>Panagrolaimomorpha</taxon>
        <taxon>Panagrolaimoidea</taxon>
        <taxon>Panagrolaimidae</taxon>
        <taxon>Panagrellus</taxon>
    </lineage>
</organism>
<evidence type="ECO:0000256" key="10">
    <source>
        <dbReference type="ARBA" id="ARBA00022993"/>
    </source>
</evidence>
<dbReference type="WBParaSite" id="Pan_g9865.t1">
    <property type="protein sequence ID" value="Pan_g9865.t1"/>
    <property type="gene ID" value="Pan_g9865"/>
</dbReference>
<dbReference type="PANTHER" id="PTHR12280:SF30">
    <property type="entry name" value="FUMBLE"/>
    <property type="match status" value="1"/>
</dbReference>
<comment type="catalytic activity">
    <reaction evidence="1">
        <text>(R)-pantothenate + ATP = (R)-4'-phosphopantothenate + ADP + H(+)</text>
        <dbReference type="Rhea" id="RHEA:16373"/>
        <dbReference type="ChEBI" id="CHEBI:10986"/>
        <dbReference type="ChEBI" id="CHEBI:15378"/>
        <dbReference type="ChEBI" id="CHEBI:29032"/>
        <dbReference type="ChEBI" id="CHEBI:30616"/>
        <dbReference type="ChEBI" id="CHEBI:456216"/>
        <dbReference type="EC" id="2.7.1.33"/>
    </reaction>
</comment>
<dbReference type="GO" id="GO:0005634">
    <property type="term" value="C:nucleus"/>
    <property type="evidence" value="ECO:0007669"/>
    <property type="project" value="TreeGrafter"/>
</dbReference>
<dbReference type="CDD" id="cd24122">
    <property type="entry name" value="ASKHA_NBD_PanK-II_Pank1-like"/>
    <property type="match status" value="1"/>
</dbReference>
<evidence type="ECO:0000256" key="9">
    <source>
        <dbReference type="ARBA" id="ARBA00022840"/>
    </source>
</evidence>
<evidence type="ECO:0000256" key="5">
    <source>
        <dbReference type="ARBA" id="ARBA00022490"/>
    </source>
</evidence>
<evidence type="ECO:0000256" key="6">
    <source>
        <dbReference type="ARBA" id="ARBA00022679"/>
    </source>
</evidence>
<keyword evidence="9" id="KW-0067">ATP-binding</keyword>
<dbReference type="GO" id="GO:0005524">
    <property type="term" value="F:ATP binding"/>
    <property type="evidence" value="ECO:0007669"/>
    <property type="project" value="UniProtKB-KW"/>
</dbReference>
<comment type="subcellular location">
    <subcellularLocation>
        <location evidence="2">Cytoplasm</location>
    </subcellularLocation>
</comment>
<dbReference type="InterPro" id="IPR004567">
    <property type="entry name" value="Type_II_PanK"/>
</dbReference>
<dbReference type="Gene3D" id="3.30.420.510">
    <property type="match status" value="1"/>
</dbReference>
<comment type="similarity">
    <text evidence="11">Belongs to the type II pantothenate kinase family.</text>
</comment>
<evidence type="ECO:0000313" key="14">
    <source>
        <dbReference type="WBParaSite" id="Pan_g9865.t1"/>
    </source>
</evidence>
<dbReference type="Pfam" id="PF03630">
    <property type="entry name" value="Fumble"/>
    <property type="match status" value="1"/>
</dbReference>
<dbReference type="Proteomes" id="UP000492821">
    <property type="component" value="Unassembled WGS sequence"/>
</dbReference>
<keyword evidence="5" id="KW-0963">Cytoplasm</keyword>
<evidence type="ECO:0000256" key="1">
    <source>
        <dbReference type="ARBA" id="ARBA00001206"/>
    </source>
</evidence>
<protein>
    <recommendedName>
        <fullName evidence="4">pantothenate kinase</fullName>
        <ecNumber evidence="4">2.7.1.33</ecNumber>
    </recommendedName>
</protein>
<dbReference type="SUPFAM" id="SSF53067">
    <property type="entry name" value="Actin-like ATPase domain"/>
    <property type="match status" value="2"/>
</dbReference>
<keyword evidence="6" id="KW-0808">Transferase</keyword>
<dbReference type="Gene3D" id="3.30.420.40">
    <property type="match status" value="1"/>
</dbReference>
<dbReference type="NCBIfam" id="TIGR00555">
    <property type="entry name" value="panK_eukar"/>
    <property type="match status" value="1"/>
</dbReference>
<dbReference type="InterPro" id="IPR043129">
    <property type="entry name" value="ATPase_NBD"/>
</dbReference>
<reference evidence="14" key="2">
    <citation type="submission" date="2020-10" db="UniProtKB">
        <authorList>
            <consortium name="WormBaseParasite"/>
        </authorList>
    </citation>
    <scope>IDENTIFICATION</scope>
</reference>
<dbReference type="EC" id="2.7.1.33" evidence="4"/>
<name>A0A7E4WCZ9_PANRE</name>
<dbReference type="PANTHER" id="PTHR12280">
    <property type="entry name" value="PANTOTHENATE KINASE"/>
    <property type="match status" value="1"/>
</dbReference>
<evidence type="ECO:0000256" key="11">
    <source>
        <dbReference type="ARBA" id="ARBA00060870"/>
    </source>
</evidence>
<evidence type="ECO:0000256" key="7">
    <source>
        <dbReference type="ARBA" id="ARBA00022741"/>
    </source>
</evidence>
<reference evidence="13" key="1">
    <citation type="journal article" date="2013" name="Genetics">
        <title>The draft genome and transcriptome of Panagrellus redivivus are shaped by the harsh demands of a free-living lifestyle.</title>
        <authorList>
            <person name="Srinivasan J."/>
            <person name="Dillman A.R."/>
            <person name="Macchietto M.G."/>
            <person name="Heikkinen L."/>
            <person name="Lakso M."/>
            <person name="Fracchia K.M."/>
            <person name="Antoshechkin I."/>
            <person name="Mortazavi A."/>
            <person name="Wong G."/>
            <person name="Sternberg P.W."/>
        </authorList>
    </citation>
    <scope>NUCLEOTIDE SEQUENCE [LARGE SCALE GENOMIC DNA]</scope>
    <source>
        <strain evidence="13">MT8872</strain>
    </source>
</reference>
<dbReference type="GO" id="GO:0015937">
    <property type="term" value="P:coenzyme A biosynthetic process"/>
    <property type="evidence" value="ECO:0007669"/>
    <property type="project" value="UniProtKB-KW"/>
</dbReference>
<keyword evidence="10" id="KW-0173">Coenzyme A biosynthesis</keyword>
<evidence type="ECO:0000256" key="2">
    <source>
        <dbReference type="ARBA" id="ARBA00004496"/>
    </source>
</evidence>
<feature type="region of interest" description="Disordered" evidence="12">
    <location>
        <begin position="193"/>
        <end position="227"/>
    </location>
</feature>
<dbReference type="GO" id="GO:0005829">
    <property type="term" value="C:cytosol"/>
    <property type="evidence" value="ECO:0007669"/>
    <property type="project" value="TreeGrafter"/>
</dbReference>
<evidence type="ECO:0000313" key="13">
    <source>
        <dbReference type="Proteomes" id="UP000492821"/>
    </source>
</evidence>
<accession>A0A7E4WCZ9</accession>
<keyword evidence="7" id="KW-0547">Nucleotide-binding</keyword>
<dbReference type="FunFam" id="3.30.420.40:FF:000025">
    <property type="entry name" value="pantothenate kinase 2, mitochondrial"/>
    <property type="match status" value="1"/>
</dbReference>
<evidence type="ECO:0000256" key="4">
    <source>
        <dbReference type="ARBA" id="ARBA00012102"/>
    </source>
</evidence>
<keyword evidence="8" id="KW-0418">Kinase</keyword>
<evidence type="ECO:0000256" key="3">
    <source>
        <dbReference type="ARBA" id="ARBA00005225"/>
    </source>
</evidence>
<dbReference type="GO" id="GO:0004594">
    <property type="term" value="F:pantothenate kinase activity"/>
    <property type="evidence" value="ECO:0007669"/>
    <property type="project" value="UniProtKB-EC"/>
</dbReference>
<keyword evidence="13" id="KW-1185">Reference proteome</keyword>
<comment type="pathway">
    <text evidence="3">Cofactor biosynthesis; coenzyme A biosynthesis; CoA from (R)-pantothenate: step 1/5.</text>
</comment>
<evidence type="ECO:0000256" key="8">
    <source>
        <dbReference type="ARBA" id="ARBA00022777"/>
    </source>
</evidence>